<dbReference type="Proteomes" id="UP000016426">
    <property type="component" value="Unassembled WGS sequence"/>
</dbReference>
<gene>
    <name evidence="1" type="ORF">O166_14185</name>
</gene>
<sequence>MAERATEGAAAIWRRAEWLAASVCLGDDSRAFRLDQKW</sequence>
<protein>
    <submittedName>
        <fullName evidence="1">Uncharacterized protein</fullName>
    </submittedName>
</protein>
<evidence type="ECO:0000313" key="1">
    <source>
        <dbReference type="EMBL" id="ERE00458.1"/>
    </source>
</evidence>
<organism evidence="1 2">
    <name type="scientific">Pseudogulbenkiania ferrooxidans EGD-HP2</name>
    <dbReference type="NCBI Taxonomy" id="1388764"/>
    <lineage>
        <taxon>Bacteria</taxon>
        <taxon>Pseudomonadati</taxon>
        <taxon>Pseudomonadota</taxon>
        <taxon>Betaproteobacteria</taxon>
        <taxon>Neisseriales</taxon>
        <taxon>Chromobacteriaceae</taxon>
        <taxon>Pseudogulbenkiania</taxon>
    </lineage>
</organism>
<dbReference type="EMBL" id="AVPH01000274">
    <property type="protein sequence ID" value="ERE00458.1"/>
    <property type="molecule type" value="Genomic_DNA"/>
</dbReference>
<accession>A0ABP2XHV2</accession>
<name>A0ABP2XHV2_9NEIS</name>
<proteinExistence type="predicted"/>
<reference evidence="1 2" key="1">
    <citation type="journal article" date="2013" name="Genome Announc.">
        <title>Genome Sequence of the Pigment-Producing Bacterium Pseudogulbenkiania ferrooxidans, Isolated from Loktak Lake.</title>
        <authorList>
            <person name="Puranik S."/>
            <person name="Talkal R."/>
            <person name="Qureshi A."/>
            <person name="Khardenavis A."/>
            <person name="Kapley A."/>
            <person name="Purohit H.J."/>
        </authorList>
    </citation>
    <scope>NUCLEOTIDE SEQUENCE [LARGE SCALE GENOMIC DNA]</scope>
    <source>
        <strain evidence="1 2">EGD-HP2</strain>
    </source>
</reference>
<comment type="caution">
    <text evidence="1">The sequence shown here is derived from an EMBL/GenBank/DDBJ whole genome shotgun (WGS) entry which is preliminary data.</text>
</comment>
<evidence type="ECO:0000313" key="2">
    <source>
        <dbReference type="Proteomes" id="UP000016426"/>
    </source>
</evidence>
<keyword evidence="2" id="KW-1185">Reference proteome</keyword>